<organism evidence="3 4">
    <name type="scientific">Lasiodiplodia hormozganensis</name>
    <dbReference type="NCBI Taxonomy" id="869390"/>
    <lineage>
        <taxon>Eukaryota</taxon>
        <taxon>Fungi</taxon>
        <taxon>Dikarya</taxon>
        <taxon>Ascomycota</taxon>
        <taxon>Pezizomycotina</taxon>
        <taxon>Dothideomycetes</taxon>
        <taxon>Dothideomycetes incertae sedis</taxon>
        <taxon>Botryosphaeriales</taxon>
        <taxon>Botryosphaeriaceae</taxon>
        <taxon>Lasiodiplodia</taxon>
    </lineage>
</organism>
<feature type="compositionally biased region" description="Low complexity" evidence="1">
    <location>
        <begin position="196"/>
        <end position="210"/>
    </location>
</feature>
<evidence type="ECO:0000259" key="2">
    <source>
        <dbReference type="Pfam" id="PF25484"/>
    </source>
</evidence>
<reference evidence="3" key="1">
    <citation type="submission" date="2023-06" db="EMBL/GenBank/DDBJ databases">
        <title>Multi-omics analyses reveal the molecular pathogenesis toolkit of Lasiodiplodia hormozganensis, a cross-kingdom pathogen.</title>
        <authorList>
            <person name="Felix C."/>
            <person name="Meneses R."/>
            <person name="Goncalves M.F.M."/>
            <person name="Tilleman L."/>
            <person name="Duarte A.S."/>
            <person name="Jorrin-Novo J.V."/>
            <person name="Van De Peer Y."/>
            <person name="Deforce D."/>
            <person name="Van Nieuwerburgh F."/>
            <person name="Esteves A.C."/>
            <person name="Alves A."/>
        </authorList>
    </citation>
    <scope>NUCLEOTIDE SEQUENCE</scope>
    <source>
        <strain evidence="3">CBS 339.90</strain>
    </source>
</reference>
<evidence type="ECO:0000313" key="4">
    <source>
        <dbReference type="Proteomes" id="UP001175001"/>
    </source>
</evidence>
<accession>A0AA40D7U9</accession>
<feature type="compositionally biased region" description="Polar residues" evidence="1">
    <location>
        <begin position="178"/>
        <end position="189"/>
    </location>
</feature>
<feature type="region of interest" description="Disordered" evidence="1">
    <location>
        <begin position="123"/>
        <end position="210"/>
    </location>
</feature>
<feature type="region of interest" description="Disordered" evidence="1">
    <location>
        <begin position="251"/>
        <end position="503"/>
    </location>
</feature>
<gene>
    <name evidence="3" type="ORF">DIS24_g933</name>
</gene>
<protein>
    <recommendedName>
        <fullName evidence="2">DUF7907 domain-containing protein</fullName>
    </recommendedName>
</protein>
<evidence type="ECO:0000256" key="1">
    <source>
        <dbReference type="SAM" id="MobiDB-lite"/>
    </source>
</evidence>
<dbReference type="Pfam" id="PF25484">
    <property type="entry name" value="DUF7907"/>
    <property type="match status" value="1"/>
</dbReference>
<dbReference type="AlphaFoldDB" id="A0AA40D7U9"/>
<feature type="domain" description="DUF7907" evidence="2">
    <location>
        <begin position="513"/>
        <end position="660"/>
    </location>
</feature>
<proteinExistence type="predicted"/>
<evidence type="ECO:0000313" key="3">
    <source>
        <dbReference type="EMBL" id="KAK0663698.1"/>
    </source>
</evidence>
<sequence>MVAIDARDFLNAVTTIHLASTSTVYPGYPCTDKVRHVSDNGSGTVSIMHEVCTTSTPTVTHTSYATIGGKCTIKGPEKVQTVKVGDDGHGNDIQQIIENDVTRTTTSFVGQITAFVCITLGPKEDDDGVKPEEVQDDPPPPPPASTSTNSVEETSTAGTTTVDTATPEPPAPPPTDSIGKTSQQATATRSGEGETTKTITRTVPTPSTTTFTAANSDVIREIVSYFSVSGDDGQVGTTTYYETISHYQATKTQVTTTQVSESASRPKRPPRPKSSSKIQEPITTRTRKPATSKVAKPSTKPTRRPSARPTQRPTGKPTAKPTSKPTGKPRPPATPTKRPSRPSSGKPSTKKFSTRRHRTHRKGFKTKTVTRYYHDTTTVRRRPSTLTTHVKPSKQTTNVRPTKQTTKIKPTRQTTKIKPTRQTTKVKPTRQTTKPKPKPTRQTTKPKPTMQTTKIKPTKQTTNVRPTKQTTKPKPTMQTTKAKPTRQTTTTSAKPSQQPGGDWCQDKLEKDNKLFRLRTHVSGKGRTEFENLYVEETKYDGPNAVPTLSYDRSKGGKFFFDMDTTSVLLSHEQCKYSGVTMFRDGDQDAYSSVFISKDVGTHRMRVTWGSFWWDNDRFDGWVVCRTSGKGGKRYELKWHDAINSMPIDTSKCAKVDLLTESV</sequence>
<dbReference type="EMBL" id="JAUJDW010000003">
    <property type="protein sequence ID" value="KAK0663698.1"/>
    <property type="molecule type" value="Genomic_DNA"/>
</dbReference>
<feature type="compositionally biased region" description="Polar residues" evidence="1">
    <location>
        <begin position="384"/>
        <end position="417"/>
    </location>
</feature>
<dbReference type="InterPro" id="IPR057229">
    <property type="entry name" value="DUF7907"/>
</dbReference>
<feature type="compositionally biased region" description="Low complexity" evidence="1">
    <location>
        <begin position="145"/>
        <end position="166"/>
    </location>
</feature>
<keyword evidence="4" id="KW-1185">Reference proteome</keyword>
<comment type="caution">
    <text evidence="3">The sequence shown here is derived from an EMBL/GenBank/DDBJ whole genome shotgun (WGS) entry which is preliminary data.</text>
</comment>
<feature type="compositionally biased region" description="Low complexity" evidence="1">
    <location>
        <begin position="420"/>
        <end position="432"/>
    </location>
</feature>
<feature type="compositionally biased region" description="Basic residues" evidence="1">
    <location>
        <begin position="348"/>
        <end position="365"/>
    </location>
</feature>
<feature type="compositionally biased region" description="Low complexity" evidence="1">
    <location>
        <begin position="335"/>
        <end position="347"/>
    </location>
</feature>
<name>A0AA40D7U9_9PEZI</name>
<dbReference type="Proteomes" id="UP001175001">
    <property type="component" value="Unassembled WGS sequence"/>
</dbReference>
<feature type="compositionally biased region" description="Low complexity" evidence="1">
    <location>
        <begin position="440"/>
        <end position="496"/>
    </location>
</feature>